<feature type="compositionally biased region" description="Pro residues" evidence="2">
    <location>
        <begin position="43"/>
        <end position="58"/>
    </location>
</feature>
<reference evidence="3 4" key="1">
    <citation type="journal article" date="2014" name="PLoS ONE">
        <title>The first complete genome sequence of the class fimbriimonadia in the phylum armatimonadetes.</title>
        <authorList>
            <person name="Hu Z.Y."/>
            <person name="Wang Y.Z."/>
            <person name="Im W.T."/>
            <person name="Wang S.Y."/>
            <person name="Zhao G.P."/>
            <person name="Zheng H.J."/>
            <person name="Quan Z.X."/>
        </authorList>
    </citation>
    <scope>NUCLEOTIDE SEQUENCE [LARGE SCALE GENOMIC DNA]</scope>
    <source>
        <strain evidence="3">Gsoil 348</strain>
    </source>
</reference>
<evidence type="ECO:0000313" key="4">
    <source>
        <dbReference type="Proteomes" id="UP000027982"/>
    </source>
</evidence>
<feature type="coiled-coil region" evidence="1">
    <location>
        <begin position="172"/>
        <end position="206"/>
    </location>
</feature>
<dbReference type="RefSeq" id="WP_025227061.1">
    <property type="nucleotide sequence ID" value="NZ_CP007139.1"/>
</dbReference>
<evidence type="ECO:0000256" key="2">
    <source>
        <dbReference type="SAM" id="MobiDB-lite"/>
    </source>
</evidence>
<keyword evidence="1" id="KW-0175">Coiled coil</keyword>
<gene>
    <name evidence="3" type="ORF">OP10G_0927</name>
</gene>
<keyword evidence="4" id="KW-1185">Reference proteome</keyword>
<name>A0A068NNF7_FIMGI</name>
<dbReference type="Proteomes" id="UP000027982">
    <property type="component" value="Chromosome"/>
</dbReference>
<evidence type="ECO:0000313" key="3">
    <source>
        <dbReference type="EMBL" id="AIE84295.1"/>
    </source>
</evidence>
<dbReference type="AlphaFoldDB" id="A0A068NNF7"/>
<accession>A0A068NNF7</accession>
<proteinExistence type="predicted"/>
<dbReference type="STRING" id="661478.OP10G_0927"/>
<dbReference type="HOGENOM" id="CLU_1164492_0_0_0"/>
<organism evidence="3 4">
    <name type="scientific">Fimbriimonas ginsengisoli Gsoil 348</name>
    <dbReference type="NCBI Taxonomy" id="661478"/>
    <lineage>
        <taxon>Bacteria</taxon>
        <taxon>Bacillati</taxon>
        <taxon>Armatimonadota</taxon>
        <taxon>Fimbriimonadia</taxon>
        <taxon>Fimbriimonadales</taxon>
        <taxon>Fimbriimonadaceae</taxon>
        <taxon>Fimbriimonas</taxon>
    </lineage>
</organism>
<dbReference type="KEGG" id="fgi:OP10G_0927"/>
<evidence type="ECO:0000256" key="1">
    <source>
        <dbReference type="SAM" id="Coils"/>
    </source>
</evidence>
<dbReference type="EMBL" id="CP007139">
    <property type="protein sequence ID" value="AIE84295.1"/>
    <property type="molecule type" value="Genomic_DNA"/>
</dbReference>
<feature type="compositionally biased region" description="Low complexity" evidence="2">
    <location>
        <begin position="33"/>
        <end position="42"/>
    </location>
</feature>
<protein>
    <submittedName>
        <fullName evidence="3">Uncharacterized protein</fullName>
    </submittedName>
</protein>
<feature type="region of interest" description="Disordered" evidence="2">
    <location>
        <begin position="29"/>
        <end position="59"/>
    </location>
</feature>
<sequence>MRISDTLKKAAGLFVEIDEPNPEEEFYKAMRSPVAPATDPAVPAAPTPPAPAPKPTPAPRTVEQIVREAPGPNLDEIKVSASQTGPVVSPDGTVDFQAIYKLANLPGCPFDAEQMLELLATLPQELPIETKRATVKVTVNAMSQSTGVNAEAIVADASRKLAALATYAQSFVQQVDQYVSKTELEISALEQEIAKRRQSIEDFKAKQTRVSEACHTESDRLDDVLEFFSLDVAPSKYA</sequence>